<dbReference type="PANTHER" id="PTHR33909:SF1">
    <property type="entry name" value="SEC TRANSLOCON ACCESSORY COMPLEX SUBUNIT YAJC"/>
    <property type="match status" value="1"/>
</dbReference>
<evidence type="ECO:0000256" key="4">
    <source>
        <dbReference type="ARBA" id="ARBA00022475"/>
    </source>
</evidence>
<dbReference type="InterPro" id="IPR003849">
    <property type="entry name" value="Preprotein_translocase_YajC"/>
</dbReference>
<evidence type="ECO:0000313" key="11">
    <source>
        <dbReference type="EMBL" id="NME50525.1"/>
    </source>
</evidence>
<dbReference type="Pfam" id="PF02699">
    <property type="entry name" value="YajC"/>
    <property type="match status" value="1"/>
</dbReference>
<proteinExistence type="inferred from homology"/>
<dbReference type="Proteomes" id="UP000588071">
    <property type="component" value="Unassembled WGS sequence"/>
</dbReference>
<keyword evidence="8" id="KW-0811">Translocation</keyword>
<protein>
    <submittedName>
        <fullName evidence="12">Preprotein translocase subunit YajC</fullName>
    </submittedName>
    <submittedName>
        <fullName evidence="13">Preprotein translocase, YajC subunit</fullName>
    </submittedName>
</protein>
<keyword evidence="9 10" id="KW-0472">Membrane</keyword>
<reference evidence="11 16" key="4">
    <citation type="submission" date="2020-04" db="EMBL/GenBank/DDBJ databases">
        <authorList>
            <person name="Hitch T.C.A."/>
            <person name="Wylensek D."/>
            <person name="Clavel T."/>
        </authorList>
    </citation>
    <scope>NUCLEOTIDE SEQUENCE [LARGE SCALE GENOMIC DNA]</scope>
    <source>
        <strain evidence="11 16">WCA-380-WT-3C</strain>
    </source>
</reference>
<dbReference type="EMBL" id="NFLC01000018">
    <property type="protein sequence ID" value="OUQ09687.1"/>
    <property type="molecule type" value="Genomic_DNA"/>
</dbReference>
<accession>A0A1Y4QWL3</accession>
<evidence type="ECO:0000256" key="8">
    <source>
        <dbReference type="ARBA" id="ARBA00023010"/>
    </source>
</evidence>
<sequence length="101" mass="11550">MNTQTLTIIVLIVIAITSVIPSFLQMMGARRNQKEMQEQMKKREEYLDNLKKGDEVILLDGIHGKIVSIKGTLVELKISQNTIVYVEKESIMGKSRELLFK</sequence>
<evidence type="ECO:0000256" key="5">
    <source>
        <dbReference type="ARBA" id="ARBA00022692"/>
    </source>
</evidence>
<evidence type="ECO:0000256" key="2">
    <source>
        <dbReference type="ARBA" id="ARBA00006742"/>
    </source>
</evidence>
<evidence type="ECO:0000256" key="1">
    <source>
        <dbReference type="ARBA" id="ARBA00004162"/>
    </source>
</evidence>
<keyword evidence="6" id="KW-0653">Protein transport</keyword>
<evidence type="ECO:0000256" key="9">
    <source>
        <dbReference type="ARBA" id="ARBA00023136"/>
    </source>
</evidence>
<gene>
    <name evidence="13" type="ORF">A5869_002108</name>
    <name evidence="12" type="ORF">B5E88_09075</name>
    <name evidence="11" type="ORF">HF857_09910</name>
</gene>
<dbReference type="PANTHER" id="PTHR33909">
    <property type="entry name" value="SEC TRANSLOCON ACCESSORY COMPLEX SUBUNIT YAJC"/>
    <property type="match status" value="1"/>
</dbReference>
<comment type="similarity">
    <text evidence="2">Belongs to the YajC family.</text>
</comment>
<reference evidence="12" key="3">
    <citation type="journal article" date="2018" name="BMC Genomics">
        <title>Whole genome sequencing and function prediction of 133 gut anaerobes isolated from chicken caecum in pure cultures.</title>
        <authorList>
            <person name="Medvecky M."/>
            <person name="Cejkova D."/>
            <person name="Polansky O."/>
            <person name="Karasova D."/>
            <person name="Kubasova T."/>
            <person name="Cizek A."/>
            <person name="Rychlik I."/>
        </authorList>
    </citation>
    <scope>NUCLEOTIDE SEQUENCE</scope>
    <source>
        <strain evidence="12">An144</strain>
    </source>
</reference>
<reference evidence="14" key="1">
    <citation type="submission" date="2017-04" db="EMBL/GenBank/DDBJ databases">
        <title>Function of individual gut microbiota members based on whole genome sequencing of pure cultures obtained from chicken caecum.</title>
        <authorList>
            <person name="Medvecky M."/>
            <person name="Cejkova D."/>
            <person name="Polansky O."/>
            <person name="Karasova D."/>
            <person name="Kubasova T."/>
            <person name="Cizek A."/>
            <person name="Rychlik I."/>
        </authorList>
    </citation>
    <scope>NUCLEOTIDE SEQUENCE [LARGE SCALE GENOMIC DNA]</scope>
    <source>
        <strain evidence="14">An144</strain>
    </source>
</reference>
<organism evidence="12 14">
    <name type="scientific">Enterococcus cecorum</name>
    <dbReference type="NCBI Taxonomy" id="44008"/>
    <lineage>
        <taxon>Bacteria</taxon>
        <taxon>Bacillati</taxon>
        <taxon>Bacillota</taxon>
        <taxon>Bacilli</taxon>
        <taxon>Lactobacillales</taxon>
        <taxon>Enterococcaceae</taxon>
        <taxon>Enterococcus</taxon>
    </lineage>
</organism>
<evidence type="ECO:0000313" key="16">
    <source>
        <dbReference type="Proteomes" id="UP000588071"/>
    </source>
</evidence>
<dbReference type="AlphaFoldDB" id="A0A1Y4QWL3"/>
<dbReference type="Proteomes" id="UP000196503">
    <property type="component" value="Unassembled WGS sequence"/>
</dbReference>
<keyword evidence="3" id="KW-0813">Transport</keyword>
<evidence type="ECO:0000313" key="13">
    <source>
        <dbReference type="EMBL" id="OUZ15001.1"/>
    </source>
</evidence>
<evidence type="ECO:0000313" key="15">
    <source>
        <dbReference type="Proteomes" id="UP000196503"/>
    </source>
</evidence>
<evidence type="ECO:0000256" key="3">
    <source>
        <dbReference type="ARBA" id="ARBA00022448"/>
    </source>
</evidence>
<dbReference type="EMBL" id="NIBL01000003">
    <property type="protein sequence ID" value="OUZ15001.1"/>
    <property type="molecule type" value="Genomic_DNA"/>
</dbReference>
<name>A0A1Y4QWL3_9ENTE</name>
<keyword evidence="7 10" id="KW-1133">Transmembrane helix</keyword>
<evidence type="ECO:0000313" key="12">
    <source>
        <dbReference type="EMBL" id="OUQ09687.1"/>
    </source>
</evidence>
<evidence type="ECO:0000256" key="6">
    <source>
        <dbReference type="ARBA" id="ARBA00022927"/>
    </source>
</evidence>
<dbReference type="GO" id="GO:0005886">
    <property type="term" value="C:plasma membrane"/>
    <property type="evidence" value="ECO:0007669"/>
    <property type="project" value="UniProtKB-SubCell"/>
</dbReference>
<comment type="subcellular location">
    <subcellularLocation>
        <location evidence="1">Cell membrane</location>
        <topology evidence="1">Single-pass membrane protein</topology>
    </subcellularLocation>
</comment>
<evidence type="ECO:0000313" key="14">
    <source>
        <dbReference type="Proteomes" id="UP000196074"/>
    </source>
</evidence>
<keyword evidence="5 10" id="KW-0812">Transmembrane</keyword>
<evidence type="ECO:0000256" key="10">
    <source>
        <dbReference type="SAM" id="Phobius"/>
    </source>
</evidence>
<dbReference type="RefSeq" id="WP_087215569.1">
    <property type="nucleotide sequence ID" value="NZ_JABAFV010000020.1"/>
</dbReference>
<dbReference type="GO" id="GO:0015031">
    <property type="term" value="P:protein transport"/>
    <property type="evidence" value="ECO:0007669"/>
    <property type="project" value="UniProtKB-KW"/>
</dbReference>
<comment type="caution">
    <text evidence="12">The sequence shown here is derived from an EMBL/GenBank/DDBJ whole genome shotgun (WGS) entry which is preliminary data.</text>
</comment>
<evidence type="ECO:0000256" key="7">
    <source>
        <dbReference type="ARBA" id="ARBA00022989"/>
    </source>
</evidence>
<dbReference type="SMART" id="SM01323">
    <property type="entry name" value="YajC"/>
    <property type="match status" value="1"/>
</dbReference>
<feature type="transmembrane region" description="Helical" evidence="10">
    <location>
        <begin position="6"/>
        <end position="24"/>
    </location>
</feature>
<reference evidence="13 15" key="2">
    <citation type="submission" date="2017-05" db="EMBL/GenBank/DDBJ databases">
        <title>The Genome Sequence of Enterococcus faecium 2D5_DIV0622.</title>
        <authorList>
            <consortium name="The Broad Institute Genomics Platform"/>
            <consortium name="The Broad Institute Genomic Center for Infectious Diseases"/>
            <person name="Earl A."/>
            <person name="Manson A."/>
            <person name="Schwartman J."/>
            <person name="Gilmore M."/>
            <person name="Abouelleil A."/>
            <person name="Cao P."/>
            <person name="Chapman S."/>
            <person name="Cusick C."/>
            <person name="Shea T."/>
            <person name="Young S."/>
            <person name="Neafsey D."/>
            <person name="Nusbaum C."/>
            <person name="Birren B."/>
        </authorList>
    </citation>
    <scope>NUCLEOTIDE SEQUENCE [LARGE SCALE GENOMIC DNA]</scope>
    <source>
        <strain evidence="13 15">2D5_DIV0622</strain>
    </source>
</reference>
<keyword evidence="4" id="KW-1003">Cell membrane</keyword>
<dbReference type="Proteomes" id="UP000196074">
    <property type="component" value="Unassembled WGS sequence"/>
</dbReference>
<dbReference type="EMBL" id="JABAFV010000020">
    <property type="protein sequence ID" value="NME50525.1"/>
    <property type="molecule type" value="Genomic_DNA"/>
</dbReference>